<evidence type="ECO:0000256" key="3">
    <source>
        <dbReference type="ARBA" id="ARBA00022692"/>
    </source>
</evidence>
<evidence type="ECO:0000256" key="6">
    <source>
        <dbReference type="ARBA" id="ARBA00023136"/>
    </source>
</evidence>
<evidence type="ECO:0000313" key="8">
    <source>
        <dbReference type="EMBL" id="GFR78311.1"/>
    </source>
</evidence>
<sequence>MSRIKTVQFVSLRENQVSMFWQIPQYVVITCGEILFSITGLSFAYSQAPTSMKSVLQAAWLMTVAFGNLVVIVFAEARLVQRQVPSLYVFLCLSFFTTSFVFFP</sequence>
<dbReference type="GO" id="GO:0022857">
    <property type="term" value="F:transmembrane transporter activity"/>
    <property type="evidence" value="ECO:0007669"/>
    <property type="project" value="InterPro"/>
</dbReference>
<accession>A0AAV4FZE3</accession>
<dbReference type="Proteomes" id="UP000762676">
    <property type="component" value="Unassembled WGS sequence"/>
</dbReference>
<proteinExistence type="inferred from homology"/>
<organism evidence="8 9">
    <name type="scientific">Elysia marginata</name>
    <dbReference type="NCBI Taxonomy" id="1093978"/>
    <lineage>
        <taxon>Eukaryota</taxon>
        <taxon>Metazoa</taxon>
        <taxon>Spiralia</taxon>
        <taxon>Lophotrochozoa</taxon>
        <taxon>Mollusca</taxon>
        <taxon>Gastropoda</taxon>
        <taxon>Heterobranchia</taxon>
        <taxon>Euthyneura</taxon>
        <taxon>Panpulmonata</taxon>
        <taxon>Sacoglossa</taxon>
        <taxon>Placobranchoidea</taxon>
        <taxon>Plakobranchidae</taxon>
        <taxon>Elysia</taxon>
    </lineage>
</organism>
<dbReference type="AlphaFoldDB" id="A0AAV4FZE3"/>
<dbReference type="PANTHER" id="PTHR11654">
    <property type="entry name" value="OLIGOPEPTIDE TRANSPORTER-RELATED"/>
    <property type="match status" value="1"/>
</dbReference>
<dbReference type="InterPro" id="IPR000109">
    <property type="entry name" value="POT_fam"/>
</dbReference>
<dbReference type="GO" id="GO:0015833">
    <property type="term" value="P:peptide transport"/>
    <property type="evidence" value="ECO:0007669"/>
    <property type="project" value="UniProtKB-KW"/>
</dbReference>
<keyword evidence="5 7" id="KW-1133">Transmembrane helix</keyword>
<comment type="subcellular location">
    <subcellularLocation>
        <location evidence="1">Membrane</location>
        <topology evidence="1">Multi-pass membrane protein</topology>
    </subcellularLocation>
</comment>
<dbReference type="EMBL" id="BMAT01001015">
    <property type="protein sequence ID" value="GFR78311.1"/>
    <property type="molecule type" value="Genomic_DNA"/>
</dbReference>
<comment type="caution">
    <text evidence="8">The sequence shown here is derived from an EMBL/GenBank/DDBJ whole genome shotgun (WGS) entry which is preliminary data.</text>
</comment>
<evidence type="ECO:0000256" key="7">
    <source>
        <dbReference type="SAM" id="Phobius"/>
    </source>
</evidence>
<dbReference type="Pfam" id="PF00854">
    <property type="entry name" value="PTR2"/>
    <property type="match status" value="1"/>
</dbReference>
<protein>
    <submittedName>
        <fullName evidence="8">Solute carrier family 15 member 1</fullName>
    </submittedName>
</protein>
<keyword evidence="9" id="KW-1185">Reference proteome</keyword>
<comment type="similarity">
    <text evidence="2">Belongs to the major facilitator superfamily. Proton-dependent oligopeptide transporter (POT/PTR) (TC 2.A.17) family.</text>
</comment>
<dbReference type="GO" id="GO:0016020">
    <property type="term" value="C:membrane"/>
    <property type="evidence" value="ECO:0007669"/>
    <property type="project" value="UniProtKB-SubCell"/>
</dbReference>
<evidence type="ECO:0000313" key="9">
    <source>
        <dbReference type="Proteomes" id="UP000762676"/>
    </source>
</evidence>
<keyword evidence="4" id="KW-0653">Protein transport</keyword>
<dbReference type="InterPro" id="IPR036259">
    <property type="entry name" value="MFS_trans_sf"/>
</dbReference>
<evidence type="ECO:0000256" key="1">
    <source>
        <dbReference type="ARBA" id="ARBA00004141"/>
    </source>
</evidence>
<gene>
    <name evidence="8" type="ORF">ElyMa_000530700</name>
</gene>
<reference evidence="8 9" key="1">
    <citation type="journal article" date="2021" name="Elife">
        <title>Chloroplast acquisition without the gene transfer in kleptoplastic sea slugs, Plakobranchus ocellatus.</title>
        <authorList>
            <person name="Maeda T."/>
            <person name="Takahashi S."/>
            <person name="Yoshida T."/>
            <person name="Shimamura S."/>
            <person name="Takaki Y."/>
            <person name="Nagai Y."/>
            <person name="Toyoda A."/>
            <person name="Suzuki Y."/>
            <person name="Arimoto A."/>
            <person name="Ishii H."/>
            <person name="Satoh N."/>
            <person name="Nishiyama T."/>
            <person name="Hasebe M."/>
            <person name="Maruyama T."/>
            <person name="Minagawa J."/>
            <person name="Obokata J."/>
            <person name="Shigenobu S."/>
        </authorList>
    </citation>
    <scope>NUCLEOTIDE SEQUENCE [LARGE SCALE GENOMIC DNA]</scope>
</reference>
<keyword evidence="4" id="KW-0571">Peptide transport</keyword>
<evidence type="ECO:0000256" key="5">
    <source>
        <dbReference type="ARBA" id="ARBA00022989"/>
    </source>
</evidence>
<feature type="transmembrane region" description="Helical" evidence="7">
    <location>
        <begin position="87"/>
        <end position="103"/>
    </location>
</feature>
<keyword evidence="3 7" id="KW-0812">Transmembrane</keyword>
<feature type="transmembrane region" description="Helical" evidence="7">
    <location>
        <begin position="57"/>
        <end position="75"/>
    </location>
</feature>
<evidence type="ECO:0000256" key="2">
    <source>
        <dbReference type="ARBA" id="ARBA00005982"/>
    </source>
</evidence>
<evidence type="ECO:0000256" key="4">
    <source>
        <dbReference type="ARBA" id="ARBA00022856"/>
    </source>
</evidence>
<keyword evidence="4" id="KW-0813">Transport</keyword>
<keyword evidence="6 7" id="KW-0472">Membrane</keyword>
<name>A0AAV4FZE3_9GAST</name>
<feature type="transmembrane region" description="Helical" evidence="7">
    <location>
        <begin position="26"/>
        <end position="45"/>
    </location>
</feature>
<dbReference type="Gene3D" id="1.20.1250.20">
    <property type="entry name" value="MFS general substrate transporter like domains"/>
    <property type="match status" value="1"/>
</dbReference>